<reference evidence="2" key="1">
    <citation type="submission" date="2021-03" db="EMBL/GenBank/DDBJ databases">
        <title>Revisited historic fungal species revealed as producer of novel bioactive compounds through whole genome sequencing and comparative genomics.</title>
        <authorList>
            <person name="Vignolle G.A."/>
            <person name="Hochenegger N."/>
            <person name="Mach R.L."/>
            <person name="Mach-Aigner A.R."/>
            <person name="Javad Rahimi M."/>
            <person name="Salim K.A."/>
            <person name="Chan C.M."/>
            <person name="Lim L.B.L."/>
            <person name="Cai F."/>
            <person name="Druzhinina I.S."/>
            <person name="U'Ren J.M."/>
            <person name="Derntl C."/>
        </authorList>
    </citation>
    <scope>NUCLEOTIDE SEQUENCE</scope>
    <source>
        <strain evidence="2">TUCIM 5799</strain>
    </source>
</reference>
<keyword evidence="3" id="KW-1185">Reference proteome</keyword>
<organism evidence="2 3">
    <name type="scientific">Neoarthrinium moseri</name>
    <dbReference type="NCBI Taxonomy" id="1658444"/>
    <lineage>
        <taxon>Eukaryota</taxon>
        <taxon>Fungi</taxon>
        <taxon>Dikarya</taxon>
        <taxon>Ascomycota</taxon>
        <taxon>Pezizomycotina</taxon>
        <taxon>Sordariomycetes</taxon>
        <taxon>Xylariomycetidae</taxon>
        <taxon>Amphisphaeriales</taxon>
        <taxon>Apiosporaceae</taxon>
        <taxon>Neoarthrinium</taxon>
    </lineage>
</organism>
<sequence length="376" mass="42546">MTTLEYPDFLDDQSLTYYDEDVLHDFDAWSHSPHFEVSNNLICDNYLDDIKHTYRELHKCVDQVVAKFSSRKPMCLDEIRDHNRKVIEKLTTLENTILESAHTEDAIPVIPGSASHLYPSPTASDLTPPGGRRRHKRRRATSSSCPKAGELFPSAQNGARTESGALQGSLSSHDRLRGNPKLAEKLLHISNEESGLKVTRFASQLNLNPPEPGVNTVQLPNAHQFSSLSQIADASHFRGLILNLGVAIENSGFGEQYFRIRKRIALAHFYHTYTLAQDNPELFFVWCEGQPQWLASMLPKGGSRSAVQRRFADLIFAQPEKSSLYHSNHLHHVDDVKKRVSKIQMWRKLGKKWAQVIQRFGCGILLLLPSSLTDEE</sequence>
<feature type="compositionally biased region" description="Polar residues" evidence="1">
    <location>
        <begin position="154"/>
        <end position="171"/>
    </location>
</feature>
<name>A0A9P9WDY0_9PEZI</name>
<dbReference type="AlphaFoldDB" id="A0A9P9WDY0"/>
<feature type="compositionally biased region" description="Basic residues" evidence="1">
    <location>
        <begin position="131"/>
        <end position="140"/>
    </location>
</feature>
<proteinExistence type="predicted"/>
<evidence type="ECO:0000313" key="2">
    <source>
        <dbReference type="EMBL" id="KAI1859054.1"/>
    </source>
</evidence>
<protein>
    <submittedName>
        <fullName evidence="2">Uncharacterized protein</fullName>
    </submittedName>
</protein>
<dbReference type="Proteomes" id="UP000829685">
    <property type="component" value="Unassembled WGS sequence"/>
</dbReference>
<dbReference type="OrthoDB" id="5391787at2759"/>
<comment type="caution">
    <text evidence="2">The sequence shown here is derived from an EMBL/GenBank/DDBJ whole genome shotgun (WGS) entry which is preliminary data.</text>
</comment>
<dbReference type="EMBL" id="JAFIMR010000035">
    <property type="protein sequence ID" value="KAI1859054.1"/>
    <property type="molecule type" value="Genomic_DNA"/>
</dbReference>
<evidence type="ECO:0000256" key="1">
    <source>
        <dbReference type="SAM" id="MobiDB-lite"/>
    </source>
</evidence>
<gene>
    <name evidence="2" type="ORF">JX265_010531</name>
</gene>
<accession>A0A9P9WDY0</accession>
<evidence type="ECO:0000313" key="3">
    <source>
        <dbReference type="Proteomes" id="UP000829685"/>
    </source>
</evidence>
<feature type="region of interest" description="Disordered" evidence="1">
    <location>
        <begin position="110"/>
        <end position="175"/>
    </location>
</feature>